<evidence type="ECO:0000313" key="4">
    <source>
        <dbReference type="EMBL" id="EFI32853.1"/>
    </source>
</evidence>
<feature type="domain" description="Fe-S hydro-lyase tartrate dehydratase beta-type catalytic" evidence="3">
    <location>
        <begin position="26"/>
        <end position="192"/>
    </location>
</feature>
<reference evidence="4" key="1">
    <citation type="submission" date="2010-05" db="EMBL/GenBank/DDBJ databases">
        <title>The draft genome of Desulfonatronospira thiodismutans ASO3-1.</title>
        <authorList>
            <consortium name="US DOE Joint Genome Institute (JGI-PGF)"/>
            <person name="Lucas S."/>
            <person name="Copeland A."/>
            <person name="Lapidus A."/>
            <person name="Cheng J.-F."/>
            <person name="Bruce D."/>
            <person name="Goodwin L."/>
            <person name="Pitluck S."/>
            <person name="Chertkov O."/>
            <person name="Brettin T."/>
            <person name="Detter J.C."/>
            <person name="Han C."/>
            <person name="Land M.L."/>
            <person name="Hauser L."/>
            <person name="Kyrpides N."/>
            <person name="Mikhailova N."/>
            <person name="Muyzer G."/>
            <person name="Woyke T."/>
        </authorList>
    </citation>
    <scope>NUCLEOTIDE SEQUENCE [LARGE SCALE GENOMIC DNA]</scope>
    <source>
        <strain evidence="4">ASO3-1</strain>
    </source>
</reference>
<dbReference type="Proteomes" id="UP000005496">
    <property type="component" value="Unassembled WGS sequence"/>
</dbReference>
<gene>
    <name evidence="4" type="ORF">Dthio_PD0160</name>
</gene>
<dbReference type="InterPro" id="IPR004647">
    <property type="entry name" value="Fe-S_hydro-lyase_TtdB-typ_cat"/>
</dbReference>
<evidence type="ECO:0000313" key="5">
    <source>
        <dbReference type="Proteomes" id="UP000005496"/>
    </source>
</evidence>
<dbReference type="RefSeq" id="WP_008871549.1">
    <property type="nucleotide sequence ID" value="NZ_ACJN02000004.1"/>
</dbReference>
<sequence>MLNELIVTYHIITIFENTVLILDKIIVVNNATISELMTNSLSLGKKILISGFIYTGRDLALPKLICLIESGELTTSGIELQCAVMFHTAVSPAGVGPTSSNKYEIESTIPALSKAGVKIHLGKGRLSPETVKALDDHNSIYAVLPPVTALLESKIIERRVVAFPELGMEALHQLRVEGFPCIVAAAHGKSIFD</sequence>
<dbReference type="GO" id="GO:0016836">
    <property type="term" value="F:hydro-lyase activity"/>
    <property type="evidence" value="ECO:0007669"/>
    <property type="project" value="InterPro"/>
</dbReference>
<dbReference type="Gene3D" id="3.20.130.10">
    <property type="entry name" value="Fe-S hydro-lyase, tartrate dehydratase beta-type, catalytic domain"/>
    <property type="match status" value="1"/>
</dbReference>
<dbReference type="AlphaFoldDB" id="D6SU73"/>
<evidence type="ECO:0000256" key="1">
    <source>
        <dbReference type="ARBA" id="ARBA00008876"/>
    </source>
</evidence>
<evidence type="ECO:0000256" key="2">
    <source>
        <dbReference type="ARBA" id="ARBA00023239"/>
    </source>
</evidence>
<evidence type="ECO:0000259" key="3">
    <source>
        <dbReference type="Pfam" id="PF05683"/>
    </source>
</evidence>
<proteinExistence type="inferred from homology"/>
<keyword evidence="5" id="KW-1185">Reference proteome</keyword>
<dbReference type="PANTHER" id="PTHR43351">
    <property type="entry name" value="L(+)-TARTRATE DEHYDRATASE SUBUNIT BETA"/>
    <property type="match status" value="1"/>
</dbReference>
<comment type="similarity">
    <text evidence="1">Belongs to the class-I fumarase family.</text>
</comment>
<dbReference type="Pfam" id="PF05683">
    <property type="entry name" value="Fumerase_C"/>
    <property type="match status" value="1"/>
</dbReference>
<protein>
    <submittedName>
        <fullName evidence="4">Fe-S type hydro-lyase tartrate/fumarate beta region</fullName>
    </submittedName>
</protein>
<keyword evidence="2" id="KW-0456">Lyase</keyword>
<dbReference type="InterPro" id="IPR036660">
    <property type="entry name" value="Fe-S_hydroAse_TtdB_cat_sf"/>
</dbReference>
<dbReference type="SUPFAM" id="SSF117457">
    <property type="entry name" value="FumA C-terminal domain-like"/>
    <property type="match status" value="1"/>
</dbReference>
<dbReference type="eggNOG" id="COG1838">
    <property type="taxonomic scope" value="Bacteria"/>
</dbReference>
<comment type="caution">
    <text evidence="4">The sequence shown here is derived from an EMBL/GenBank/DDBJ whole genome shotgun (WGS) entry which is preliminary data.</text>
</comment>
<name>D6SU73_9BACT</name>
<accession>D6SU73</accession>
<dbReference type="PANTHER" id="PTHR43351:SF2">
    <property type="entry name" value="L(+)-TARTRATE DEHYDRATASE SUBUNIT BETA-RELATED"/>
    <property type="match status" value="1"/>
</dbReference>
<organism evidence="4 5">
    <name type="scientific">Desulfonatronospira thiodismutans ASO3-1</name>
    <dbReference type="NCBI Taxonomy" id="555779"/>
    <lineage>
        <taxon>Bacteria</taxon>
        <taxon>Pseudomonadati</taxon>
        <taxon>Thermodesulfobacteriota</taxon>
        <taxon>Desulfovibrionia</taxon>
        <taxon>Desulfovibrionales</taxon>
        <taxon>Desulfonatronovibrionaceae</taxon>
        <taxon>Desulfonatronospira</taxon>
    </lineage>
</organism>
<dbReference type="EMBL" id="ACJN02000004">
    <property type="protein sequence ID" value="EFI32853.1"/>
    <property type="molecule type" value="Genomic_DNA"/>
</dbReference>